<evidence type="ECO:0000313" key="1">
    <source>
        <dbReference type="EMBL" id="BCT91609.1"/>
    </source>
</evidence>
<dbReference type="Proteomes" id="UP000681317">
    <property type="component" value="Chromosome"/>
</dbReference>
<keyword evidence="2" id="KW-1185">Reference proteome</keyword>
<protein>
    <recommendedName>
        <fullName evidence="3">Tetratricopeptide repeat protein</fullName>
    </recommendedName>
</protein>
<reference evidence="1 2" key="1">
    <citation type="submission" date="2021-03" db="EMBL/GenBank/DDBJ databases">
        <title>Complete Genome Sequences of Two Lysobacter Strains Isolated from Sea Water (Lysobacter caseinilyticus) and Soil (Lysobacter helvus) in South Korea.</title>
        <authorList>
            <person name="Watanabe Y."/>
            <person name="Arakawa K."/>
        </authorList>
    </citation>
    <scope>NUCLEOTIDE SEQUENCE [LARGE SCALE GENOMIC DNA]</scope>
    <source>
        <strain evidence="1 2">KVB24</strain>
    </source>
</reference>
<name>A0ABM7Q2X3_9GAMM</name>
<proteinExistence type="predicted"/>
<evidence type="ECO:0000313" key="2">
    <source>
        <dbReference type="Proteomes" id="UP000681317"/>
    </source>
</evidence>
<gene>
    <name evidence="1" type="ORF">LYSCAS_06330</name>
</gene>
<dbReference type="Gene3D" id="1.25.40.10">
    <property type="entry name" value="Tetratricopeptide repeat domain"/>
    <property type="match status" value="2"/>
</dbReference>
<dbReference type="InterPro" id="IPR011990">
    <property type="entry name" value="TPR-like_helical_dom_sf"/>
</dbReference>
<sequence>MFGNLRIVEWMRRWPPALRRRAAWVVVVVFALIAVAIALRNPIADRVYPEARAQQLRDDAERALRQGRLTSPDGTGARELYAAALALDPDRDEARVGLRKVGSAAIGRARTATDAKRFEEAHAALQLARELSMPAAEVDAIAERLRAREADVTGIDTLLEQANAAREAGHLDGAPDAALPLYQRILQLQPDLNAALEGREDALSDLLVQAQAQLSAGKLAEAAAIVERVRGYDAGHVGLPDAQAALSQAGERARATGARSLRAHQLDAAQAAYANALALDPQDTAARDGLQDVALAWAARSEHQASDFRFDDAEHSLARARTLAPDSPAIANAERHLAQSRTLQKRLPVAKVTPRRAAEVKRLIAEAAAAETRGDLLAPPGDSAYDHLRHARALAPNDANVQRALARLLPAAQRCFDDALRANRLARAQACLDAREQLGDKATPLAQARTRLAARWIAVGEERLGAGEVESAQRAVDAARTLDPDVEGLADFAARTRAAGARR</sequence>
<evidence type="ECO:0008006" key="3">
    <source>
        <dbReference type="Google" id="ProtNLM"/>
    </source>
</evidence>
<dbReference type="EMBL" id="AP024545">
    <property type="protein sequence ID" value="BCT91609.1"/>
    <property type="molecule type" value="Genomic_DNA"/>
</dbReference>
<accession>A0ABM7Q2X3</accession>
<organism evidence="1 2">
    <name type="scientific">Noviluteimonas caseinilytica</name>
    <dbReference type="NCBI Taxonomy" id="2675101"/>
    <lineage>
        <taxon>Bacteria</taxon>
        <taxon>Pseudomonadati</taxon>
        <taxon>Pseudomonadota</taxon>
        <taxon>Gammaproteobacteria</taxon>
        <taxon>Lysobacterales</taxon>
        <taxon>Lysobacteraceae</taxon>
        <taxon>Noviluteimonas</taxon>
    </lineage>
</organism>